<evidence type="ECO:0008006" key="3">
    <source>
        <dbReference type="Google" id="ProtNLM"/>
    </source>
</evidence>
<dbReference type="AlphaFoldDB" id="A0A2P8DDI9"/>
<dbReference type="Proteomes" id="UP000240572">
    <property type="component" value="Unassembled WGS sequence"/>
</dbReference>
<keyword evidence="2" id="KW-1185">Reference proteome</keyword>
<reference evidence="1 2" key="1">
    <citation type="submission" date="2018-03" db="EMBL/GenBank/DDBJ databases">
        <title>Genomic Encyclopedia of Type Strains, Phase III (KMG-III): the genomes of soil and plant-associated and newly described type strains.</title>
        <authorList>
            <person name="Whitman W."/>
        </authorList>
    </citation>
    <scope>NUCLEOTIDE SEQUENCE [LARGE SCALE GENOMIC DNA]</scope>
    <source>
        <strain evidence="1 2">CGMCC 1.12700</strain>
    </source>
</reference>
<dbReference type="EMBL" id="PYGD01000001">
    <property type="protein sequence ID" value="PSK95293.1"/>
    <property type="molecule type" value="Genomic_DNA"/>
</dbReference>
<proteinExistence type="predicted"/>
<gene>
    <name evidence="1" type="ORF">B0I18_1011459</name>
</gene>
<sequence length="149" mass="16144">MNFRQKVYEGYINWVASRIGTLRAAMEELSTGLQSETKSTAGDKYETGRAMIHIEQENLGRQLATLSEQQAALAHIDINAYTGAIIAGSLVLTSQGYLFPGVALGKLVVDGVQVFALSPAAPLGLVLMGKNSGDTFRFRNTEYIIEAVF</sequence>
<dbReference type="RefSeq" id="WP_106521954.1">
    <property type="nucleotide sequence ID" value="NZ_PYGD01000001.1"/>
</dbReference>
<accession>A0A2P8DDI9</accession>
<organism evidence="1 2">
    <name type="scientific">Taibaiella chishuiensis</name>
    <dbReference type="NCBI Taxonomy" id="1434707"/>
    <lineage>
        <taxon>Bacteria</taxon>
        <taxon>Pseudomonadati</taxon>
        <taxon>Bacteroidota</taxon>
        <taxon>Chitinophagia</taxon>
        <taxon>Chitinophagales</taxon>
        <taxon>Chitinophagaceae</taxon>
        <taxon>Taibaiella</taxon>
    </lineage>
</organism>
<evidence type="ECO:0000313" key="1">
    <source>
        <dbReference type="EMBL" id="PSK95293.1"/>
    </source>
</evidence>
<dbReference type="OrthoDB" id="667380at2"/>
<evidence type="ECO:0000313" key="2">
    <source>
        <dbReference type="Proteomes" id="UP000240572"/>
    </source>
</evidence>
<protein>
    <recommendedName>
        <fullName evidence="3">3-oxoacyl-ACP synthase</fullName>
    </recommendedName>
</protein>
<comment type="caution">
    <text evidence="1">The sequence shown here is derived from an EMBL/GenBank/DDBJ whole genome shotgun (WGS) entry which is preliminary data.</text>
</comment>
<name>A0A2P8DDI9_9BACT</name>